<organism evidence="4 5">
    <name type="scientific">Acetivibrio straminisolvens JCM 21531</name>
    <dbReference type="NCBI Taxonomy" id="1294263"/>
    <lineage>
        <taxon>Bacteria</taxon>
        <taxon>Bacillati</taxon>
        <taxon>Bacillota</taxon>
        <taxon>Clostridia</taxon>
        <taxon>Eubacteriales</taxon>
        <taxon>Oscillospiraceae</taxon>
        <taxon>Acetivibrio</taxon>
    </lineage>
</organism>
<protein>
    <submittedName>
        <fullName evidence="4">DNA ligase</fullName>
    </submittedName>
</protein>
<evidence type="ECO:0000259" key="3">
    <source>
        <dbReference type="Pfam" id="PF03119"/>
    </source>
</evidence>
<evidence type="ECO:0000313" key="4">
    <source>
        <dbReference type="EMBL" id="GAE87451.1"/>
    </source>
</evidence>
<dbReference type="SUPFAM" id="SSF47781">
    <property type="entry name" value="RuvA domain 2-like"/>
    <property type="match status" value="1"/>
</dbReference>
<reference evidence="4" key="1">
    <citation type="journal article" date="2014" name="Genome Announc.">
        <title>Draft Genome Sequence of Clostridium straminisolvens Strain JCM 21531T, Isolated from a Cellulose-Degrading Bacterial Community.</title>
        <authorList>
            <person name="Yuki M."/>
            <person name="Oshima K."/>
            <person name="Suda W."/>
            <person name="Sakamoto M."/>
            <person name="Kitamura K."/>
            <person name="Iida T."/>
            <person name="Hattori M."/>
            <person name="Ohkuma M."/>
        </authorList>
    </citation>
    <scope>NUCLEOTIDE SEQUENCE [LARGE SCALE GENOMIC DNA]</scope>
    <source>
        <strain evidence="4">JCM 21531</strain>
    </source>
</reference>
<accession>W4V2N8</accession>
<dbReference type="InterPro" id="IPR010994">
    <property type="entry name" value="RuvA_2-like"/>
</dbReference>
<keyword evidence="4" id="KW-0436">Ligase</keyword>
<comment type="caution">
    <text evidence="4">The sequence shown here is derived from an EMBL/GenBank/DDBJ whole genome shotgun (WGS) entry which is preliminary data.</text>
</comment>
<keyword evidence="1" id="KW-0479">Metal-binding</keyword>
<dbReference type="GO" id="GO:0046872">
    <property type="term" value="F:metal ion binding"/>
    <property type="evidence" value="ECO:0007669"/>
    <property type="project" value="UniProtKB-KW"/>
</dbReference>
<dbReference type="GO" id="GO:0006260">
    <property type="term" value="P:DNA replication"/>
    <property type="evidence" value="ECO:0007669"/>
    <property type="project" value="InterPro"/>
</dbReference>
<dbReference type="Gene3D" id="6.20.10.30">
    <property type="match status" value="1"/>
</dbReference>
<dbReference type="EMBL" id="BAVR01000007">
    <property type="protein sequence ID" value="GAE87451.1"/>
    <property type="molecule type" value="Genomic_DNA"/>
</dbReference>
<gene>
    <name evidence="4" type="ORF">JCM21531_821</name>
</gene>
<keyword evidence="5" id="KW-1185">Reference proteome</keyword>
<dbReference type="GO" id="GO:0006281">
    <property type="term" value="P:DNA repair"/>
    <property type="evidence" value="ECO:0007669"/>
    <property type="project" value="InterPro"/>
</dbReference>
<evidence type="ECO:0000313" key="5">
    <source>
        <dbReference type="Proteomes" id="UP000019109"/>
    </source>
</evidence>
<proteinExistence type="predicted"/>
<dbReference type="AlphaFoldDB" id="W4V2N8"/>
<evidence type="ECO:0000256" key="1">
    <source>
        <dbReference type="ARBA" id="ARBA00022723"/>
    </source>
</evidence>
<dbReference type="GO" id="GO:0003911">
    <property type="term" value="F:DNA ligase (NAD+) activity"/>
    <property type="evidence" value="ECO:0007669"/>
    <property type="project" value="InterPro"/>
</dbReference>
<feature type="domain" description="Zinc-finger NAD-dependent DNA ligase C4-type" evidence="3">
    <location>
        <begin position="18"/>
        <end position="44"/>
    </location>
</feature>
<keyword evidence="2" id="KW-0862">Zinc</keyword>
<dbReference type="InterPro" id="IPR004149">
    <property type="entry name" value="Znf_DNAligase_C4"/>
</dbReference>
<evidence type="ECO:0000256" key="2">
    <source>
        <dbReference type="ARBA" id="ARBA00022833"/>
    </source>
</evidence>
<sequence>MVFEKRSGNEVEFSMPSQCPVCGAYVVREEGEAAYRCTGIECSAQLYRKIVHFASRDAMNIEGLGPAIIEVLLEKGL</sequence>
<dbReference type="STRING" id="1294263.JCM21531_821"/>
<dbReference type="Gene3D" id="1.10.150.20">
    <property type="entry name" value="5' to 3' exonuclease, C-terminal subdomain"/>
    <property type="match status" value="1"/>
</dbReference>
<dbReference type="Proteomes" id="UP000019109">
    <property type="component" value="Unassembled WGS sequence"/>
</dbReference>
<name>W4V2N8_9FIRM</name>
<dbReference type="Pfam" id="PF03119">
    <property type="entry name" value="DNA_ligase_ZBD"/>
    <property type="match status" value="1"/>
</dbReference>